<evidence type="ECO:0000256" key="2">
    <source>
        <dbReference type="SAM" id="Phobius"/>
    </source>
</evidence>
<keyword evidence="2" id="KW-0812">Transmembrane</keyword>
<dbReference type="Proteomes" id="UP000433577">
    <property type="component" value="Chromosome 2"/>
</dbReference>
<name>A0A7Z2GLB4_9BURK</name>
<sequence length="325" mass="34266">MPEQLAVDLAWLGGGATFAWLICAFAQLAACAPLPWARARIAPRCASAADERDASRRRRLVLALFFALLLTAPPGVIAGCSAHAIQASIAVEAGAMAGLIYASRFDFTRRVRAVARCAGALSSSVIAGAFVLFFLRPELAAGARVALFAAVASSAVLAGGAFGVFAGSRRIPHRGARIAFHRGDAAMYGIALSLGIALGCAFVSAQARPEFGVSVLIGASVLGAALGARLMSGTHHSRRLRLRMKAKPLQERWRTAFQASFADVSDEWLVAACGGGTFAPAWLPDIDDSNGGARRAHLHTAQETPRRRRRSSSRRGAPRQRQAPD</sequence>
<feature type="transmembrane region" description="Helical" evidence="2">
    <location>
        <begin position="84"/>
        <end position="102"/>
    </location>
</feature>
<protein>
    <recommendedName>
        <fullName evidence="5">NAD(P) transhydrogenase beta subunit</fullName>
    </recommendedName>
</protein>
<gene>
    <name evidence="3" type="ORF">FAZ98_19410</name>
</gene>
<feature type="transmembrane region" description="Helical" evidence="2">
    <location>
        <begin position="18"/>
        <end position="39"/>
    </location>
</feature>
<dbReference type="EMBL" id="CP046914">
    <property type="protein sequence ID" value="QGZ63916.1"/>
    <property type="molecule type" value="Genomic_DNA"/>
</dbReference>
<proteinExistence type="predicted"/>
<feature type="transmembrane region" description="Helical" evidence="2">
    <location>
        <begin position="114"/>
        <end position="135"/>
    </location>
</feature>
<evidence type="ECO:0008006" key="5">
    <source>
        <dbReference type="Google" id="ProtNLM"/>
    </source>
</evidence>
<reference evidence="3 4" key="1">
    <citation type="submission" date="2019-12" db="EMBL/GenBank/DDBJ databases">
        <title>Paraburkholderia acidiphila 7Q-K02 sp. nov and Paraburkholderia acidisoli DHF22 sp. nov., two strains isolated from forest soil.</title>
        <authorList>
            <person name="Gao Z."/>
            <person name="Qiu L."/>
        </authorList>
    </citation>
    <scope>NUCLEOTIDE SEQUENCE [LARGE SCALE GENOMIC DNA]</scope>
    <source>
        <strain evidence="3 4">DHF22</strain>
    </source>
</reference>
<dbReference type="RefSeq" id="WP_158952959.1">
    <property type="nucleotide sequence ID" value="NZ_CP046914.1"/>
</dbReference>
<dbReference type="OrthoDB" id="9101879at2"/>
<evidence type="ECO:0000313" key="3">
    <source>
        <dbReference type="EMBL" id="QGZ63916.1"/>
    </source>
</evidence>
<dbReference type="AlphaFoldDB" id="A0A7Z2GLB4"/>
<feature type="transmembrane region" description="Helical" evidence="2">
    <location>
        <begin position="185"/>
        <end position="205"/>
    </location>
</feature>
<feature type="transmembrane region" description="Helical" evidence="2">
    <location>
        <begin position="141"/>
        <end position="165"/>
    </location>
</feature>
<feature type="transmembrane region" description="Helical" evidence="2">
    <location>
        <begin position="60"/>
        <end position="78"/>
    </location>
</feature>
<keyword evidence="2" id="KW-1133">Transmembrane helix</keyword>
<feature type="compositionally biased region" description="Basic residues" evidence="1">
    <location>
        <begin position="306"/>
        <end position="318"/>
    </location>
</feature>
<evidence type="ECO:0000256" key="1">
    <source>
        <dbReference type="SAM" id="MobiDB-lite"/>
    </source>
</evidence>
<feature type="transmembrane region" description="Helical" evidence="2">
    <location>
        <begin position="211"/>
        <end position="231"/>
    </location>
</feature>
<keyword evidence="4" id="KW-1185">Reference proteome</keyword>
<organism evidence="3 4">
    <name type="scientific">Paraburkholderia acidisoli</name>
    <dbReference type="NCBI Taxonomy" id="2571748"/>
    <lineage>
        <taxon>Bacteria</taxon>
        <taxon>Pseudomonadati</taxon>
        <taxon>Pseudomonadota</taxon>
        <taxon>Betaproteobacteria</taxon>
        <taxon>Burkholderiales</taxon>
        <taxon>Burkholderiaceae</taxon>
        <taxon>Paraburkholderia</taxon>
    </lineage>
</organism>
<keyword evidence="2" id="KW-0472">Membrane</keyword>
<feature type="region of interest" description="Disordered" evidence="1">
    <location>
        <begin position="290"/>
        <end position="325"/>
    </location>
</feature>
<evidence type="ECO:0000313" key="4">
    <source>
        <dbReference type="Proteomes" id="UP000433577"/>
    </source>
</evidence>
<accession>A0A7Z2GLB4</accession>
<dbReference type="KEGG" id="pacs:FAZ98_19410"/>